<keyword evidence="3" id="KW-1185">Reference proteome</keyword>
<dbReference type="Proteomes" id="UP001283361">
    <property type="component" value="Unassembled WGS sequence"/>
</dbReference>
<gene>
    <name evidence="2" type="ORF">RRG08_008304</name>
</gene>
<evidence type="ECO:0000313" key="3">
    <source>
        <dbReference type="Proteomes" id="UP001283361"/>
    </source>
</evidence>
<comment type="caution">
    <text evidence="2">The sequence shown here is derived from an EMBL/GenBank/DDBJ whole genome shotgun (WGS) entry which is preliminary data.</text>
</comment>
<evidence type="ECO:0000256" key="1">
    <source>
        <dbReference type="SAM" id="MobiDB-lite"/>
    </source>
</evidence>
<sequence>MTMFRSGLVDIGRGGGRKPHSWDSIMPSPPVFNHVMSRPGIWHLTNSGSLIRERLVNVLTTVHERGKNTLPKSQFLPNVLTRGTPEDHTVEVEITLPTFQILSNVLTSVHERGKYYPTKTSQFLSNVLTTVHKRATSYGGNYPTKGNPPTVGGDTGSSSQAKISEAKTLPGQEATIHLSGQSICLPHE</sequence>
<dbReference type="AlphaFoldDB" id="A0AAE1DIQ2"/>
<proteinExistence type="predicted"/>
<feature type="region of interest" description="Disordered" evidence="1">
    <location>
        <begin position="1"/>
        <end position="23"/>
    </location>
</feature>
<protein>
    <submittedName>
        <fullName evidence="2">Uncharacterized protein</fullName>
    </submittedName>
</protein>
<feature type="region of interest" description="Disordered" evidence="1">
    <location>
        <begin position="137"/>
        <end position="168"/>
    </location>
</feature>
<reference evidence="2" key="1">
    <citation type="journal article" date="2023" name="G3 (Bethesda)">
        <title>A reference genome for the long-term kleptoplast-retaining sea slug Elysia crispata morphotype clarki.</title>
        <authorList>
            <person name="Eastman K.E."/>
            <person name="Pendleton A.L."/>
            <person name="Shaikh M.A."/>
            <person name="Suttiyut T."/>
            <person name="Ogas R."/>
            <person name="Tomko P."/>
            <person name="Gavelis G."/>
            <person name="Widhalm J.R."/>
            <person name="Wisecaver J.H."/>
        </authorList>
    </citation>
    <scope>NUCLEOTIDE SEQUENCE</scope>
    <source>
        <strain evidence="2">ECLA1</strain>
    </source>
</reference>
<accession>A0AAE1DIQ2</accession>
<organism evidence="2 3">
    <name type="scientific">Elysia crispata</name>
    <name type="common">lettuce slug</name>
    <dbReference type="NCBI Taxonomy" id="231223"/>
    <lineage>
        <taxon>Eukaryota</taxon>
        <taxon>Metazoa</taxon>
        <taxon>Spiralia</taxon>
        <taxon>Lophotrochozoa</taxon>
        <taxon>Mollusca</taxon>
        <taxon>Gastropoda</taxon>
        <taxon>Heterobranchia</taxon>
        <taxon>Euthyneura</taxon>
        <taxon>Panpulmonata</taxon>
        <taxon>Sacoglossa</taxon>
        <taxon>Placobranchoidea</taxon>
        <taxon>Plakobranchidae</taxon>
        <taxon>Elysia</taxon>
    </lineage>
</organism>
<evidence type="ECO:0000313" key="2">
    <source>
        <dbReference type="EMBL" id="KAK3772066.1"/>
    </source>
</evidence>
<name>A0AAE1DIQ2_9GAST</name>
<dbReference type="EMBL" id="JAWDGP010003662">
    <property type="protein sequence ID" value="KAK3772066.1"/>
    <property type="molecule type" value="Genomic_DNA"/>
</dbReference>